<keyword evidence="2" id="KW-0813">Transport</keyword>
<feature type="non-terminal residue" evidence="9">
    <location>
        <position position="67"/>
    </location>
</feature>
<evidence type="ECO:0000313" key="9">
    <source>
        <dbReference type="EMBL" id="HHH14029.1"/>
    </source>
</evidence>
<keyword evidence="6 7" id="KW-0472">Membrane</keyword>
<comment type="subcellular location">
    <subcellularLocation>
        <location evidence="1">Cell membrane</location>
        <topology evidence="1">Multi-pass membrane protein</topology>
    </subcellularLocation>
</comment>
<dbReference type="PANTHER" id="PTHR30183:SF8">
    <property type="entry name" value="MOLYBDENUM TRANSPORT SYSTEM PERMEASE"/>
    <property type="match status" value="1"/>
</dbReference>
<dbReference type="Gene3D" id="1.10.3720.10">
    <property type="entry name" value="MetI-like"/>
    <property type="match status" value="1"/>
</dbReference>
<dbReference type="PROSITE" id="PS50928">
    <property type="entry name" value="ABC_TM1"/>
    <property type="match status" value="1"/>
</dbReference>
<accession>A0A7C5IZL3</accession>
<evidence type="ECO:0000256" key="2">
    <source>
        <dbReference type="ARBA" id="ARBA00022448"/>
    </source>
</evidence>
<evidence type="ECO:0000256" key="6">
    <source>
        <dbReference type="ARBA" id="ARBA00023136"/>
    </source>
</evidence>
<comment type="caution">
    <text evidence="9">The sequence shown here is derived from an EMBL/GenBank/DDBJ whole genome shotgun (WGS) entry which is preliminary data.</text>
</comment>
<feature type="transmembrane region" description="Helical" evidence="7">
    <location>
        <begin position="47"/>
        <end position="66"/>
    </location>
</feature>
<protein>
    <submittedName>
        <fullName evidence="9">Molybdate ABC transporter permease subunit</fullName>
    </submittedName>
</protein>
<dbReference type="InterPro" id="IPR000515">
    <property type="entry name" value="MetI-like"/>
</dbReference>
<evidence type="ECO:0000256" key="4">
    <source>
        <dbReference type="ARBA" id="ARBA00022692"/>
    </source>
</evidence>
<feature type="domain" description="ABC transmembrane type-1" evidence="8">
    <location>
        <begin position="9"/>
        <end position="67"/>
    </location>
</feature>
<dbReference type="AlphaFoldDB" id="A0A7C5IZL3"/>
<dbReference type="InterPro" id="IPR035906">
    <property type="entry name" value="MetI-like_sf"/>
</dbReference>
<organism evidence="9">
    <name type="scientific">Thiolapillus brandeum</name>
    <dbReference type="NCBI Taxonomy" id="1076588"/>
    <lineage>
        <taxon>Bacteria</taxon>
        <taxon>Pseudomonadati</taxon>
        <taxon>Pseudomonadota</taxon>
        <taxon>Gammaproteobacteria</taxon>
        <taxon>Chromatiales</taxon>
        <taxon>Sedimenticolaceae</taxon>
        <taxon>Thiolapillus</taxon>
    </lineage>
</organism>
<keyword evidence="5 7" id="KW-1133">Transmembrane helix</keyword>
<evidence type="ECO:0000256" key="5">
    <source>
        <dbReference type="ARBA" id="ARBA00022989"/>
    </source>
</evidence>
<evidence type="ECO:0000259" key="8">
    <source>
        <dbReference type="PROSITE" id="PS50928"/>
    </source>
</evidence>
<dbReference type="EMBL" id="DROM01000437">
    <property type="protein sequence ID" value="HHH14029.1"/>
    <property type="molecule type" value="Genomic_DNA"/>
</dbReference>
<evidence type="ECO:0000256" key="1">
    <source>
        <dbReference type="ARBA" id="ARBA00004651"/>
    </source>
</evidence>
<dbReference type="GO" id="GO:0055085">
    <property type="term" value="P:transmembrane transport"/>
    <property type="evidence" value="ECO:0007669"/>
    <property type="project" value="InterPro"/>
</dbReference>
<evidence type="ECO:0000256" key="7">
    <source>
        <dbReference type="SAM" id="Phobius"/>
    </source>
</evidence>
<keyword evidence="4 7" id="KW-0812">Transmembrane</keyword>
<dbReference type="PANTHER" id="PTHR30183">
    <property type="entry name" value="MOLYBDENUM TRANSPORT SYSTEM PERMEASE PROTEIN MODB"/>
    <property type="match status" value="1"/>
</dbReference>
<proteinExistence type="predicted"/>
<gene>
    <name evidence="9" type="ORF">ENJ98_07310</name>
</gene>
<dbReference type="SUPFAM" id="SSF161098">
    <property type="entry name" value="MetI-like"/>
    <property type="match status" value="1"/>
</dbReference>
<evidence type="ECO:0000256" key="3">
    <source>
        <dbReference type="ARBA" id="ARBA00022475"/>
    </source>
</evidence>
<dbReference type="GO" id="GO:0005886">
    <property type="term" value="C:plasma membrane"/>
    <property type="evidence" value="ECO:0007669"/>
    <property type="project" value="UniProtKB-SubCell"/>
</dbReference>
<keyword evidence="3" id="KW-1003">Cell membrane</keyword>
<dbReference type="Proteomes" id="UP000886100">
    <property type="component" value="Unassembled WGS sequence"/>
</dbReference>
<reference evidence="9" key="1">
    <citation type="journal article" date="2020" name="mSystems">
        <title>Genome- and Community-Level Interaction Insights into Carbon Utilization and Element Cycling Functions of Hydrothermarchaeota in Hydrothermal Sediment.</title>
        <authorList>
            <person name="Zhou Z."/>
            <person name="Liu Y."/>
            <person name="Xu W."/>
            <person name="Pan J."/>
            <person name="Luo Z.H."/>
            <person name="Li M."/>
        </authorList>
    </citation>
    <scope>NUCLEOTIDE SEQUENCE [LARGE SCALE GENOMIC DNA]</scope>
    <source>
        <strain evidence="9">HyVt-535</strain>
    </source>
</reference>
<name>A0A7C5IZL3_9GAMM</name>
<sequence length="67" mass="7233">MGPADLQSLLLSLKLAALATLILLVLGAPLAWWLAFSRRRWKPAVEAVVALPLVLPPTVLGFYLLLA</sequence>
<feature type="transmembrane region" description="Helical" evidence="7">
    <location>
        <begin position="15"/>
        <end position="35"/>
    </location>
</feature>